<dbReference type="PRINTS" id="PR00455">
    <property type="entry name" value="HTHTETR"/>
</dbReference>
<accession>A0ABT0WTU6</accession>
<proteinExistence type="predicted"/>
<sequence length="219" mass="23468">MPVSTVSPPRRSRSSMIEETRARLLAAARHAFAEQGYANTSMDDFTAAAGLTRGALYHHFGSKEKLLLAVIDQLEGEVGERLQAMADAAPSSWQAFRRRCQGYLELALVPELRRIILQDARAMFGDVPQAHQSVGIAALQAALQGLIDEGVALPAHTGVTSRMLYGAVTEAAFWIAEADGDPPARLAMSLAALDKLLTGLLADPASAFTSQEPSHAMEK</sequence>
<gene>
    <name evidence="4" type="ORF">NCG91_17615</name>
</gene>
<comment type="caution">
    <text evidence="4">The sequence shown here is derived from an EMBL/GenBank/DDBJ whole genome shotgun (WGS) entry which is preliminary data.</text>
</comment>
<evidence type="ECO:0000259" key="3">
    <source>
        <dbReference type="PROSITE" id="PS50977"/>
    </source>
</evidence>
<dbReference type="InterPro" id="IPR049484">
    <property type="entry name" value="Rv0078-like_C"/>
</dbReference>
<dbReference type="InterPro" id="IPR050109">
    <property type="entry name" value="HTH-type_TetR-like_transc_reg"/>
</dbReference>
<evidence type="ECO:0000256" key="1">
    <source>
        <dbReference type="ARBA" id="ARBA00023125"/>
    </source>
</evidence>
<feature type="DNA-binding region" description="H-T-H motif" evidence="2">
    <location>
        <begin position="41"/>
        <end position="60"/>
    </location>
</feature>
<keyword evidence="1 2" id="KW-0238">DNA-binding</keyword>
<dbReference type="InterPro" id="IPR001647">
    <property type="entry name" value="HTH_TetR"/>
</dbReference>
<dbReference type="EMBL" id="JAMQGR010000006">
    <property type="protein sequence ID" value="MCM2567428.1"/>
    <property type="molecule type" value="Genomic_DNA"/>
</dbReference>
<protein>
    <submittedName>
        <fullName evidence="4">TetR/AcrR family transcriptional regulator</fullName>
    </submittedName>
</protein>
<dbReference type="Proteomes" id="UP001202243">
    <property type="component" value="Unassembled WGS sequence"/>
</dbReference>
<keyword evidence="5" id="KW-1185">Reference proteome</keyword>
<feature type="domain" description="HTH tetR-type" evidence="3">
    <location>
        <begin position="18"/>
        <end position="78"/>
    </location>
</feature>
<dbReference type="RefSeq" id="WP_251350622.1">
    <property type="nucleotide sequence ID" value="NZ_JAMQGR010000006.1"/>
</dbReference>
<dbReference type="Pfam" id="PF00440">
    <property type="entry name" value="TetR_N"/>
    <property type="match status" value="1"/>
</dbReference>
<organism evidence="4 5">
    <name type="scientific">Janthinobacterium kumbetense</name>
    <dbReference type="NCBI Taxonomy" id="2950280"/>
    <lineage>
        <taxon>Bacteria</taxon>
        <taxon>Pseudomonadati</taxon>
        <taxon>Pseudomonadota</taxon>
        <taxon>Betaproteobacteria</taxon>
        <taxon>Burkholderiales</taxon>
        <taxon>Oxalobacteraceae</taxon>
        <taxon>Janthinobacterium</taxon>
    </lineage>
</organism>
<evidence type="ECO:0000256" key="2">
    <source>
        <dbReference type="PROSITE-ProRule" id="PRU00335"/>
    </source>
</evidence>
<evidence type="ECO:0000313" key="5">
    <source>
        <dbReference type="Proteomes" id="UP001202243"/>
    </source>
</evidence>
<dbReference type="PROSITE" id="PS50977">
    <property type="entry name" value="HTH_TETR_2"/>
    <property type="match status" value="1"/>
</dbReference>
<dbReference type="Gene3D" id="1.10.357.10">
    <property type="entry name" value="Tetracycline Repressor, domain 2"/>
    <property type="match status" value="1"/>
</dbReference>
<dbReference type="PANTHER" id="PTHR30055:SF223">
    <property type="entry name" value="HTH-TYPE TRANSCRIPTIONAL REGULATOR UIDR"/>
    <property type="match status" value="1"/>
</dbReference>
<dbReference type="InterPro" id="IPR009057">
    <property type="entry name" value="Homeodomain-like_sf"/>
</dbReference>
<evidence type="ECO:0000313" key="4">
    <source>
        <dbReference type="EMBL" id="MCM2567428.1"/>
    </source>
</evidence>
<dbReference type="SUPFAM" id="SSF46689">
    <property type="entry name" value="Homeodomain-like"/>
    <property type="match status" value="1"/>
</dbReference>
<reference evidence="4 5" key="1">
    <citation type="submission" date="2022-06" db="EMBL/GenBank/DDBJ databases">
        <title>Janthinobacterium kumbetensis sp. nov., isolated from spring water in Turkey.</title>
        <authorList>
            <person name="Inan Bektas K."/>
            <person name="Belduz A.A."/>
            <person name="Canakci S."/>
            <person name="Nalcaoglu A."/>
            <person name="Ceylan E."/>
            <person name="Kati H."/>
        </authorList>
    </citation>
    <scope>NUCLEOTIDE SEQUENCE [LARGE SCALE GENOMIC DNA]</scope>
    <source>
        <strain evidence="4 5">GK</strain>
    </source>
</reference>
<dbReference type="PANTHER" id="PTHR30055">
    <property type="entry name" value="HTH-TYPE TRANSCRIPTIONAL REGULATOR RUTR"/>
    <property type="match status" value="1"/>
</dbReference>
<name>A0ABT0WTU6_9BURK</name>
<dbReference type="Pfam" id="PF21351">
    <property type="entry name" value="TetR_C_41"/>
    <property type="match status" value="1"/>
</dbReference>